<dbReference type="Pfam" id="PF08239">
    <property type="entry name" value="SH3_3"/>
    <property type="match status" value="1"/>
</dbReference>
<evidence type="ECO:0000256" key="1">
    <source>
        <dbReference type="ARBA" id="ARBA00007074"/>
    </source>
</evidence>
<dbReference type="RefSeq" id="WP_379320052.1">
    <property type="nucleotide sequence ID" value="NZ_JBHTLM010000010.1"/>
</dbReference>
<keyword evidence="2" id="KW-0645">Protease</keyword>
<dbReference type="InterPro" id="IPR038765">
    <property type="entry name" value="Papain-like_cys_pep_sf"/>
</dbReference>
<dbReference type="Pfam" id="PF07833">
    <property type="entry name" value="Cu_amine_oxidN1"/>
    <property type="match status" value="1"/>
</dbReference>
<dbReference type="SUPFAM" id="SSF55383">
    <property type="entry name" value="Copper amine oxidase, domain N"/>
    <property type="match status" value="1"/>
</dbReference>
<gene>
    <name evidence="8" type="ORF">ACFQ3W_15040</name>
</gene>
<dbReference type="Pfam" id="PF00877">
    <property type="entry name" value="NLPC_P60"/>
    <property type="match status" value="1"/>
</dbReference>
<dbReference type="PANTHER" id="PTHR47053:SF1">
    <property type="entry name" value="MUREIN DD-ENDOPEPTIDASE MEPH-RELATED"/>
    <property type="match status" value="1"/>
</dbReference>
<dbReference type="InterPro" id="IPR000064">
    <property type="entry name" value="NLP_P60_dom"/>
</dbReference>
<dbReference type="PROSITE" id="PS51935">
    <property type="entry name" value="NLPC_P60"/>
    <property type="match status" value="1"/>
</dbReference>
<evidence type="ECO:0000259" key="7">
    <source>
        <dbReference type="PROSITE" id="PS51935"/>
    </source>
</evidence>
<dbReference type="InterPro" id="IPR051202">
    <property type="entry name" value="Peptidase_C40"/>
</dbReference>
<dbReference type="Gene3D" id="3.30.457.10">
    <property type="entry name" value="Copper amine oxidase-like, N-terminal domain"/>
    <property type="match status" value="1"/>
</dbReference>
<feature type="compositionally biased region" description="Low complexity" evidence="5">
    <location>
        <begin position="51"/>
        <end position="73"/>
    </location>
</feature>
<dbReference type="InterPro" id="IPR012854">
    <property type="entry name" value="Cu_amine_oxidase-like_N"/>
</dbReference>
<evidence type="ECO:0000313" key="9">
    <source>
        <dbReference type="Proteomes" id="UP001597262"/>
    </source>
</evidence>
<comment type="similarity">
    <text evidence="1">Belongs to the peptidase C40 family.</text>
</comment>
<keyword evidence="4" id="KW-0788">Thiol protease</keyword>
<dbReference type="EMBL" id="JBHTLM010000010">
    <property type="protein sequence ID" value="MFD1177608.1"/>
    <property type="molecule type" value="Genomic_DNA"/>
</dbReference>
<feature type="region of interest" description="Disordered" evidence="5">
    <location>
        <begin position="48"/>
        <end position="73"/>
    </location>
</feature>
<dbReference type="Gene3D" id="3.90.1720.10">
    <property type="entry name" value="endopeptidase domain like (from Nostoc punctiforme)"/>
    <property type="match status" value="1"/>
</dbReference>
<evidence type="ECO:0000256" key="2">
    <source>
        <dbReference type="ARBA" id="ARBA00022670"/>
    </source>
</evidence>
<dbReference type="Gene3D" id="2.30.30.40">
    <property type="entry name" value="SH3 Domains"/>
    <property type="match status" value="1"/>
</dbReference>
<evidence type="ECO:0000313" key="8">
    <source>
        <dbReference type="EMBL" id="MFD1177608.1"/>
    </source>
</evidence>
<proteinExistence type="inferred from homology"/>
<feature type="signal peptide" evidence="6">
    <location>
        <begin position="1"/>
        <end position="20"/>
    </location>
</feature>
<keyword evidence="9" id="KW-1185">Reference proteome</keyword>
<organism evidence="8 9">
    <name type="scientific">Paenibacillus puldeungensis</name>
    <dbReference type="NCBI Taxonomy" id="696536"/>
    <lineage>
        <taxon>Bacteria</taxon>
        <taxon>Bacillati</taxon>
        <taxon>Bacillota</taxon>
        <taxon>Bacilli</taxon>
        <taxon>Bacillales</taxon>
        <taxon>Paenibacillaceae</taxon>
        <taxon>Paenibacillus</taxon>
    </lineage>
</organism>
<comment type="caution">
    <text evidence="8">The sequence shown here is derived from an EMBL/GenBank/DDBJ whole genome shotgun (WGS) entry which is preliminary data.</text>
</comment>
<reference evidence="9" key="1">
    <citation type="journal article" date="2019" name="Int. J. Syst. Evol. Microbiol.">
        <title>The Global Catalogue of Microorganisms (GCM) 10K type strain sequencing project: providing services to taxonomists for standard genome sequencing and annotation.</title>
        <authorList>
            <consortium name="The Broad Institute Genomics Platform"/>
            <consortium name="The Broad Institute Genome Sequencing Center for Infectious Disease"/>
            <person name="Wu L."/>
            <person name="Ma J."/>
        </authorList>
    </citation>
    <scope>NUCLEOTIDE SEQUENCE [LARGE SCALE GENOMIC DNA]</scope>
    <source>
        <strain evidence="9">CCUG 59189</strain>
    </source>
</reference>
<dbReference type="PANTHER" id="PTHR47053">
    <property type="entry name" value="MUREIN DD-ENDOPEPTIDASE MEPH-RELATED"/>
    <property type="match status" value="1"/>
</dbReference>
<keyword evidence="6" id="KW-0732">Signal</keyword>
<feature type="chain" id="PRO_5045103962" evidence="6">
    <location>
        <begin position="21"/>
        <end position="390"/>
    </location>
</feature>
<name>A0ABW3RZ51_9BACL</name>
<dbReference type="SUPFAM" id="SSF54001">
    <property type="entry name" value="Cysteine proteinases"/>
    <property type="match status" value="1"/>
</dbReference>
<protein>
    <submittedName>
        <fullName evidence="8">Stalk domain-containing protein</fullName>
    </submittedName>
</protein>
<dbReference type="InterPro" id="IPR003646">
    <property type="entry name" value="SH3-like_bac-type"/>
</dbReference>
<evidence type="ECO:0000256" key="4">
    <source>
        <dbReference type="ARBA" id="ARBA00022807"/>
    </source>
</evidence>
<sequence length="390" mass="41726">MTIRKRVIAGLLAASLLPSAAPYAGAEEAAGSSGQPVPAVGSQTEPVVYRAGSSGNGNASSTSASSSASPNVGSTDSTIAVYLDGKLLQPETEPLNVSGTVLVPMRGLFEALGAKLSWNRDSKTVTAAKAGTTLIYRIGEPSAQLNGQALPLSVPGQIVGGYTMVPLRFVSEALGSSVDWDAAAKTVRITSELKYETTVKWGVNLRSAPNASADSVTKDMLPTGEKVHVVREAGPLWLEVRTRDRHSGYISAKPKYTDYSSPSLIALQADELIAYGKKYLGAPYEFGASPDQTDTFDCSSFVQRVFQDTLAIELPRVSYDQAKEGTEVKIEDLRKGDLLFFSARGLDIGHVGIYAGNNEILHTYSKNQGVHIEPFTASWRERFVTARRVF</sequence>
<evidence type="ECO:0000256" key="6">
    <source>
        <dbReference type="SAM" id="SignalP"/>
    </source>
</evidence>
<feature type="domain" description="NlpC/P60" evidence="7">
    <location>
        <begin position="266"/>
        <end position="390"/>
    </location>
</feature>
<dbReference type="InterPro" id="IPR036582">
    <property type="entry name" value="Mao_N_sf"/>
</dbReference>
<accession>A0ABW3RZ51</accession>
<evidence type="ECO:0000256" key="3">
    <source>
        <dbReference type="ARBA" id="ARBA00022801"/>
    </source>
</evidence>
<evidence type="ECO:0000256" key="5">
    <source>
        <dbReference type="SAM" id="MobiDB-lite"/>
    </source>
</evidence>
<keyword evidence="3" id="KW-0378">Hydrolase</keyword>
<dbReference type="Proteomes" id="UP001597262">
    <property type="component" value="Unassembled WGS sequence"/>
</dbReference>